<keyword evidence="2" id="KW-1185">Reference proteome</keyword>
<evidence type="ECO:0000313" key="2">
    <source>
        <dbReference type="Proteomes" id="UP001055072"/>
    </source>
</evidence>
<comment type="caution">
    <text evidence="1">The sequence shown here is derived from an EMBL/GenBank/DDBJ whole genome shotgun (WGS) entry which is preliminary data.</text>
</comment>
<reference evidence="1" key="1">
    <citation type="journal article" date="2021" name="Environ. Microbiol.">
        <title>Gene family expansions and transcriptome signatures uncover fungal adaptations to wood decay.</title>
        <authorList>
            <person name="Hage H."/>
            <person name="Miyauchi S."/>
            <person name="Viragh M."/>
            <person name="Drula E."/>
            <person name="Min B."/>
            <person name="Chaduli D."/>
            <person name="Navarro D."/>
            <person name="Favel A."/>
            <person name="Norest M."/>
            <person name="Lesage-Meessen L."/>
            <person name="Balint B."/>
            <person name="Merenyi Z."/>
            <person name="de Eugenio L."/>
            <person name="Morin E."/>
            <person name="Martinez A.T."/>
            <person name="Baldrian P."/>
            <person name="Stursova M."/>
            <person name="Martinez M.J."/>
            <person name="Novotny C."/>
            <person name="Magnuson J.K."/>
            <person name="Spatafora J.W."/>
            <person name="Maurice S."/>
            <person name="Pangilinan J."/>
            <person name="Andreopoulos W."/>
            <person name="LaButti K."/>
            <person name="Hundley H."/>
            <person name="Na H."/>
            <person name="Kuo A."/>
            <person name="Barry K."/>
            <person name="Lipzen A."/>
            <person name="Henrissat B."/>
            <person name="Riley R."/>
            <person name="Ahrendt S."/>
            <person name="Nagy L.G."/>
            <person name="Grigoriev I.V."/>
            <person name="Martin F."/>
            <person name="Rosso M.N."/>
        </authorList>
    </citation>
    <scope>NUCLEOTIDE SEQUENCE</scope>
    <source>
        <strain evidence="1">CBS 384.51</strain>
    </source>
</reference>
<organism evidence="1 2">
    <name type="scientific">Irpex rosettiformis</name>
    <dbReference type="NCBI Taxonomy" id="378272"/>
    <lineage>
        <taxon>Eukaryota</taxon>
        <taxon>Fungi</taxon>
        <taxon>Dikarya</taxon>
        <taxon>Basidiomycota</taxon>
        <taxon>Agaricomycotina</taxon>
        <taxon>Agaricomycetes</taxon>
        <taxon>Polyporales</taxon>
        <taxon>Irpicaceae</taxon>
        <taxon>Irpex</taxon>
    </lineage>
</organism>
<gene>
    <name evidence="1" type="ORF">BDY19DRAFT_892228</name>
</gene>
<protein>
    <submittedName>
        <fullName evidence="1">NCA2-domain-containing protein</fullName>
    </submittedName>
</protein>
<name>A0ACB8U0E6_9APHY</name>
<evidence type="ECO:0000313" key="1">
    <source>
        <dbReference type="EMBL" id="KAI0087827.1"/>
    </source>
</evidence>
<dbReference type="EMBL" id="MU274916">
    <property type="protein sequence ID" value="KAI0087827.1"/>
    <property type="molecule type" value="Genomic_DNA"/>
</dbReference>
<accession>A0ACB8U0E6</accession>
<sequence length="661" mass="74526">MSTFIHEISQGLTSQLTIPSSSSSLASYSQASEDSTDAKNCLRESFIDLQISRSHEDLSYSAGIVRDLQQRGIFVQSPDVEQEALEAAIIGKVVTGFYLTALEQFLDDARQADSELEWWQEIERSRLNSAYYLLQTLPTRIIRLSKTVIDALRKRRLPLRLSAFSPSSIRMLFPATNILQPSTLTVAIFPHLHHKSYPTSLLPTKSRLSRSSSAAEEAVQSTFAALVSFIGNIQQNFTSIFYLPIELTRHECRFKKEQLEKLRDERATRIGQLINMRNSVARVLIASSIQDSISVLQPLSSQLTVEVNGVDPVTHSLHTTQDVVRYLDVLASEYLPAQRHSYHSTITTLGLYRPPRLTRNWPKLVFLPPLLLYGARAAYSSRASLEQVAADAIDTLKHFWQDWLLAPLKEVVETVRAGDNEGVIITHESVKADLDSLERMTLSLAQDKLHYTPEQMTALSQQIRIGDLTPVMQIYEDDIRNPLKSAVGGTLLRTLLVQVQKAKVDINQAVSGIDKLLKSQELTFAFVGVAPAMTLTYVIAGYLRTLWSGNKGKSRYGGRHHRATAWTVLRRIERLLITNSPKVETSTIDPRTSGLLLLSTTQLRGYAEKHLPTNSRIREGFLQDVKDLEDPSFGRKEKLRIVDRMWNSWGEVLGWHRIDVL</sequence>
<proteinExistence type="predicted"/>
<dbReference type="Proteomes" id="UP001055072">
    <property type="component" value="Unassembled WGS sequence"/>
</dbReference>